<feature type="transmembrane region" description="Helical" evidence="1">
    <location>
        <begin position="72"/>
        <end position="95"/>
    </location>
</feature>
<sequence>MNIPESTLNQLFQSLGEYNPTTNEVMGKIAKVLIPLGLAILGILFMVEMTSVTKKFKMEDGGLGVEVLTDLAMKYIIAFVLIMSSGYIVDGIVWFGIQAAKWINSVVTITGTSDAIPQMGKVSWWAKPLVLLFQVFAYIALFLSSFITNILIFLRGIQLYIVKAMAPILIAFFVNDELRSIAVGYIKQIMALVLQGALLVLIVGLIPILMANDYLSFASFEGGVWDNAGALMINIMIYVVLIFKYVAIIIILIGSQGMAKRFMGAM</sequence>
<comment type="caution">
    <text evidence="2">The sequence shown here is derived from an EMBL/GenBank/DDBJ whole genome shotgun (WGS) entry which is preliminary data.</text>
</comment>
<evidence type="ECO:0000313" key="3">
    <source>
        <dbReference type="Proteomes" id="UP000630615"/>
    </source>
</evidence>
<reference evidence="3" key="1">
    <citation type="journal article" date="2019" name="Int. J. Syst. Evol. Microbiol.">
        <title>The Global Catalogue of Microorganisms (GCM) 10K type strain sequencing project: providing services to taxonomists for standard genome sequencing and annotation.</title>
        <authorList>
            <consortium name="The Broad Institute Genomics Platform"/>
            <consortium name="The Broad Institute Genome Sequencing Center for Infectious Disease"/>
            <person name="Wu L."/>
            <person name="Ma J."/>
        </authorList>
    </citation>
    <scope>NUCLEOTIDE SEQUENCE [LARGE SCALE GENOMIC DNA]</scope>
    <source>
        <strain evidence="3">CGMCC 1.15942</strain>
    </source>
</reference>
<organism evidence="2 3">
    <name type="scientific">Enterococcus wangshanyuanii</name>
    <dbReference type="NCBI Taxonomy" id="2005703"/>
    <lineage>
        <taxon>Bacteria</taxon>
        <taxon>Bacillati</taxon>
        <taxon>Bacillota</taxon>
        <taxon>Bacilli</taxon>
        <taxon>Lactobacillales</taxon>
        <taxon>Enterococcaceae</taxon>
        <taxon>Enterococcus</taxon>
    </lineage>
</organism>
<keyword evidence="1" id="KW-0812">Transmembrane</keyword>
<feature type="transmembrane region" description="Helical" evidence="1">
    <location>
        <begin position="129"/>
        <end position="154"/>
    </location>
</feature>
<feature type="transmembrane region" description="Helical" evidence="1">
    <location>
        <begin position="32"/>
        <end position="52"/>
    </location>
</feature>
<dbReference type="Proteomes" id="UP000630615">
    <property type="component" value="Unassembled WGS sequence"/>
</dbReference>
<keyword evidence="1" id="KW-0472">Membrane</keyword>
<feature type="transmembrane region" description="Helical" evidence="1">
    <location>
        <begin position="231"/>
        <end position="253"/>
    </location>
</feature>
<accession>A0ABQ1PU25</accession>
<protein>
    <submittedName>
        <fullName evidence="2">PrgH protein</fullName>
    </submittedName>
</protein>
<dbReference type="EMBL" id="BMKI01000015">
    <property type="protein sequence ID" value="GGD03362.1"/>
    <property type="molecule type" value="Genomic_DNA"/>
</dbReference>
<name>A0ABQ1PU25_9ENTE</name>
<proteinExistence type="predicted"/>
<keyword evidence="1" id="KW-1133">Transmembrane helix</keyword>
<keyword evidence="3" id="KW-1185">Reference proteome</keyword>
<dbReference type="RefSeq" id="WP_088271969.1">
    <property type="nucleotide sequence ID" value="NZ_BMKI01000015.1"/>
</dbReference>
<evidence type="ECO:0000256" key="1">
    <source>
        <dbReference type="SAM" id="Phobius"/>
    </source>
</evidence>
<gene>
    <name evidence="2" type="ORF">GCM10011573_36030</name>
</gene>
<feature type="transmembrane region" description="Helical" evidence="1">
    <location>
        <begin position="190"/>
        <end position="211"/>
    </location>
</feature>
<evidence type="ECO:0000313" key="2">
    <source>
        <dbReference type="EMBL" id="GGD03362.1"/>
    </source>
</evidence>